<gene>
    <name evidence="2" type="ORF">FHU32_001717</name>
</gene>
<dbReference type="EMBL" id="JACHWT010000007">
    <property type="protein sequence ID" value="MBB3116478.1"/>
    <property type="molecule type" value="Genomic_DNA"/>
</dbReference>
<comment type="caution">
    <text evidence="2">The sequence shown here is derived from an EMBL/GenBank/DDBJ whole genome shotgun (WGS) entry which is preliminary data.</text>
</comment>
<reference evidence="2" key="1">
    <citation type="submission" date="2020-08" db="EMBL/GenBank/DDBJ databases">
        <title>Sequencing the genomes of 1000 actinobacteria strains.</title>
        <authorList>
            <person name="Klenk H.-P."/>
        </authorList>
    </citation>
    <scope>NUCLEOTIDE SEQUENCE</scope>
    <source>
        <strain evidence="2">DSM 20582</strain>
    </source>
</reference>
<evidence type="ECO:0000313" key="3">
    <source>
        <dbReference type="Proteomes" id="UP000612712"/>
    </source>
</evidence>
<feature type="compositionally biased region" description="Basic and acidic residues" evidence="1">
    <location>
        <begin position="45"/>
        <end position="56"/>
    </location>
</feature>
<evidence type="ECO:0000313" key="2">
    <source>
        <dbReference type="EMBL" id="MBB3116478.1"/>
    </source>
</evidence>
<organism evidence="2 3">
    <name type="scientific">Corynebacterium bovis DSM 20582 = CIP 54.80</name>
    <dbReference type="NCBI Taxonomy" id="927655"/>
    <lineage>
        <taxon>Bacteria</taxon>
        <taxon>Bacillati</taxon>
        <taxon>Actinomycetota</taxon>
        <taxon>Actinomycetes</taxon>
        <taxon>Mycobacteriales</taxon>
        <taxon>Corynebacteriaceae</taxon>
        <taxon>Corynebacterium</taxon>
    </lineage>
</organism>
<sequence length="56" mass="5738">MGATVRSRSVRGVPVPVGEDDRFDAVTAAGTDTDVSLTAPAGDTRPADPRGSRKTP</sequence>
<feature type="region of interest" description="Disordered" evidence="1">
    <location>
        <begin position="1"/>
        <end position="56"/>
    </location>
</feature>
<accession>A0A8H9Y8B4</accession>
<proteinExistence type="predicted"/>
<protein>
    <submittedName>
        <fullName evidence="2">Uncharacterized protein</fullName>
    </submittedName>
</protein>
<name>A0A8H9Y8B4_9CORY</name>
<dbReference type="Proteomes" id="UP000612712">
    <property type="component" value="Unassembled WGS sequence"/>
</dbReference>
<feature type="compositionally biased region" description="Low complexity" evidence="1">
    <location>
        <begin position="1"/>
        <end position="17"/>
    </location>
</feature>
<dbReference type="AlphaFoldDB" id="A0A8H9Y8B4"/>
<evidence type="ECO:0000256" key="1">
    <source>
        <dbReference type="SAM" id="MobiDB-lite"/>
    </source>
</evidence>